<dbReference type="InterPro" id="IPR019863">
    <property type="entry name" value="Motility-assoc_ABC-rel_GldG"/>
</dbReference>
<evidence type="ECO:0000313" key="4">
    <source>
        <dbReference type="EMBL" id="RNL54075.1"/>
    </source>
</evidence>
<dbReference type="NCBIfam" id="TIGR03521">
    <property type="entry name" value="GldG"/>
    <property type="match status" value="1"/>
</dbReference>
<keyword evidence="1" id="KW-0812">Transmembrane</keyword>
<dbReference type="RefSeq" id="WP_123205399.1">
    <property type="nucleotide sequence ID" value="NZ_RBEE01000012.1"/>
</dbReference>
<evidence type="ECO:0000259" key="2">
    <source>
        <dbReference type="Pfam" id="PF09822"/>
    </source>
</evidence>
<dbReference type="InterPro" id="IPR019196">
    <property type="entry name" value="ABC_transp_unknown"/>
</dbReference>
<evidence type="ECO:0000256" key="1">
    <source>
        <dbReference type="SAM" id="Phobius"/>
    </source>
</evidence>
<name>A0A3N0BXM2_9SPHI</name>
<dbReference type="Proteomes" id="UP000274046">
    <property type="component" value="Unassembled WGS sequence"/>
</dbReference>
<evidence type="ECO:0000259" key="3">
    <source>
        <dbReference type="Pfam" id="PF23357"/>
    </source>
</evidence>
<keyword evidence="5" id="KW-1185">Reference proteome</keyword>
<keyword evidence="1" id="KW-1133">Transmembrane helix</keyword>
<reference evidence="4 5" key="1">
    <citation type="submission" date="2018-10" db="EMBL/GenBank/DDBJ databases">
        <title>Genome sequencing of Pedobacter jejuensis TNB23.</title>
        <authorList>
            <person name="Cho Y.-J."/>
            <person name="Cho A."/>
            <person name="Kim O.-S."/>
        </authorList>
    </citation>
    <scope>NUCLEOTIDE SEQUENCE [LARGE SCALE GENOMIC DNA]</scope>
    <source>
        <strain evidence="4 5">TNB23</strain>
    </source>
</reference>
<dbReference type="Pfam" id="PF23357">
    <property type="entry name" value="DUF7088"/>
    <property type="match status" value="1"/>
</dbReference>
<comment type="caution">
    <text evidence="4">The sequence shown here is derived from an EMBL/GenBank/DDBJ whole genome shotgun (WGS) entry which is preliminary data.</text>
</comment>
<evidence type="ECO:0000313" key="5">
    <source>
        <dbReference type="Proteomes" id="UP000274046"/>
    </source>
</evidence>
<accession>A0A3N0BXM2</accession>
<dbReference type="InterPro" id="IPR055396">
    <property type="entry name" value="DUF7088"/>
</dbReference>
<feature type="domain" description="ABC-type uncharacterised transport system" evidence="2">
    <location>
        <begin position="190"/>
        <end position="492"/>
    </location>
</feature>
<sequence>MNRWIKILFFVLALLLLNVGGKYLFHRFDFTADKRFTLSDKTKNLLKRTEKPIVITVFLNGELPAAFKRLQSSVKDILSDYKAYSKSDLKIVFVDPLEGLNAADQDTVINNLYQQGIEATNLTVKSESGLTQKLVYPMAMIESNGRQMPVKLLQNMDVGGSYEDNINHSIENLEYTFTSSIKKVINGSNPRIGFTEANGEPNDLQLYDAMHSLANSYEVGRVDLNTIDKAGLDKLKIMVVVKPQTAFSETEKYKINYFVMNGGRVLWSIDQVSAELDSLRGSGKQMVINKNLNLDDMLFMYGARINYNVIADKNAAEIPVSTGNVGGQPQINLVPWIYYPILLPDTSASLVKNLDGIKSEFPSTVDTIGSKGVKKTYILTTSGFNKVFNVPKLFSLQMVAEQPDPATMQNPLQSAGILLEGSFPSVFAARPLPSGITTAFTTATVNKPSKMVVIGDGDIFKNQVVPKDNSPLPLGFDRFTQRTYGNKALLLNIADYFADDDNLIVLRNKEVKIRLLDKAKVKIEKTKWQIINIVVPLLLLISFAIFQHYYRKHRYAK</sequence>
<feature type="domain" description="DUF7088" evidence="3">
    <location>
        <begin position="32"/>
        <end position="141"/>
    </location>
</feature>
<protein>
    <submittedName>
        <fullName evidence="4">Gliding motility-associated ABC transporter substrate-binding protein GldG</fullName>
    </submittedName>
</protein>
<keyword evidence="1" id="KW-0472">Membrane</keyword>
<dbReference type="Pfam" id="PF09822">
    <property type="entry name" value="ABC_transp_aux"/>
    <property type="match status" value="1"/>
</dbReference>
<dbReference type="EMBL" id="RBEE01000012">
    <property type="protein sequence ID" value="RNL54075.1"/>
    <property type="molecule type" value="Genomic_DNA"/>
</dbReference>
<feature type="transmembrane region" description="Helical" evidence="1">
    <location>
        <begin position="528"/>
        <end position="550"/>
    </location>
</feature>
<proteinExistence type="predicted"/>
<gene>
    <name evidence="4" type="primary">gldG</name>
    <name evidence="4" type="ORF">D7004_08215</name>
</gene>
<dbReference type="AlphaFoldDB" id="A0A3N0BXM2"/>
<organism evidence="4 5">
    <name type="scientific">Pedobacter jejuensis</name>
    <dbReference type="NCBI Taxonomy" id="1268550"/>
    <lineage>
        <taxon>Bacteria</taxon>
        <taxon>Pseudomonadati</taxon>
        <taxon>Bacteroidota</taxon>
        <taxon>Sphingobacteriia</taxon>
        <taxon>Sphingobacteriales</taxon>
        <taxon>Sphingobacteriaceae</taxon>
        <taxon>Pedobacter</taxon>
    </lineage>
</organism>
<dbReference type="OrthoDB" id="9777219at2"/>